<keyword evidence="11" id="KW-0969">Cilium</keyword>
<protein>
    <recommendedName>
        <fullName evidence="7">Flagellar assembly protein FliH</fullName>
    </recommendedName>
</protein>
<feature type="domain" description="Flagellar assembly protein FliH/Type III secretion system HrpE" evidence="10">
    <location>
        <begin position="119"/>
        <end position="245"/>
    </location>
</feature>
<keyword evidence="11" id="KW-0282">Flagellum</keyword>
<proteinExistence type="inferred from homology"/>
<dbReference type="PANTHER" id="PTHR34982">
    <property type="entry name" value="YOP PROTEINS TRANSLOCATION PROTEIN L"/>
    <property type="match status" value="1"/>
</dbReference>
<dbReference type="InterPro" id="IPR051472">
    <property type="entry name" value="T3SS_Stator/FliH"/>
</dbReference>
<dbReference type="InterPro" id="IPR022524">
    <property type="entry name" value="FliH_Bacilli"/>
</dbReference>
<dbReference type="InterPro" id="IPR018035">
    <property type="entry name" value="Flagellar_FliH/T3SS_HrpE"/>
</dbReference>
<organism evidence="11 12">
    <name type="scientific">Cytobacillus horneckiae</name>
    <dbReference type="NCBI Taxonomy" id="549687"/>
    <lineage>
        <taxon>Bacteria</taxon>
        <taxon>Bacillati</taxon>
        <taxon>Bacillota</taxon>
        <taxon>Bacilli</taxon>
        <taxon>Bacillales</taxon>
        <taxon>Bacillaceae</taxon>
        <taxon>Cytobacillus</taxon>
    </lineage>
</organism>
<dbReference type="PANTHER" id="PTHR34982:SF1">
    <property type="entry name" value="FLAGELLAR ASSEMBLY PROTEIN FLIH"/>
    <property type="match status" value="1"/>
</dbReference>
<evidence type="ECO:0000256" key="1">
    <source>
        <dbReference type="ARBA" id="ARBA00003041"/>
    </source>
</evidence>
<dbReference type="EMBL" id="PISD01000007">
    <property type="protein sequence ID" value="PKG30556.1"/>
    <property type="molecule type" value="Genomic_DNA"/>
</dbReference>
<accession>A0A2N0ZM51</accession>
<keyword evidence="6" id="KW-1006">Bacterial flagellum protein export</keyword>
<gene>
    <name evidence="11" type="primary">fliH</name>
    <name evidence="11" type="ORF">CWS20_02795</name>
</gene>
<comment type="function">
    <text evidence="1">Needed for flagellar regrowth and assembly.</text>
</comment>
<sequence length="259" mass="29672">MTSLSRLYKYQSPSSHEPSNKRVISVRPLYIQTDNEAQHEQLYSQEKVTAIIEEANDKAQEIINAARNEAENLNKEIAAAKEALKKECDEALRKAEEDGYLKGLEEGRQTGFEEYSKTIKEAMDIVQSAKEDYKSHIQSADNEIIQISMKVAEKIIGEQILQDDTQFRSFIKKGLKEARHYKNIQLHVHPSQYESLLSYKNELLAVFPKEQSLYIFPNDEIGEEDCLIESDTGRIDASVKSQIEEIKTKLLEILESEEA</sequence>
<evidence type="ECO:0000256" key="7">
    <source>
        <dbReference type="NCBIfam" id="TIGR03825"/>
    </source>
</evidence>
<dbReference type="Pfam" id="PF02108">
    <property type="entry name" value="FliH"/>
    <property type="match status" value="1"/>
</dbReference>
<dbReference type="GO" id="GO:0005829">
    <property type="term" value="C:cytosol"/>
    <property type="evidence" value="ECO:0007669"/>
    <property type="project" value="TreeGrafter"/>
</dbReference>
<dbReference type="AlphaFoldDB" id="A0A2N0ZM51"/>
<comment type="similarity">
    <text evidence="2">Belongs to the FliH family.</text>
</comment>
<reference evidence="11 12" key="1">
    <citation type="journal article" date="2010" name="Int. J. Syst. Evol. Microbiol.">
        <title>Bacillus horneckiae sp. nov., isolated from a spacecraft-assembly clean room.</title>
        <authorList>
            <person name="Vaishampayan P."/>
            <person name="Probst A."/>
            <person name="Krishnamurthi S."/>
            <person name="Ghosh S."/>
            <person name="Osman S."/>
            <person name="McDowall A."/>
            <person name="Ruckmani A."/>
            <person name="Mayilraj S."/>
            <person name="Venkateswaran K."/>
        </authorList>
    </citation>
    <scope>NUCLEOTIDE SEQUENCE [LARGE SCALE GENOMIC DNA]</scope>
    <source>
        <strain evidence="12">1PO1SC</strain>
    </source>
</reference>
<feature type="coiled-coil region" evidence="8">
    <location>
        <begin position="49"/>
        <end position="132"/>
    </location>
</feature>
<evidence type="ECO:0000256" key="2">
    <source>
        <dbReference type="ARBA" id="ARBA00006602"/>
    </source>
</evidence>
<dbReference type="GO" id="GO:0044781">
    <property type="term" value="P:bacterial-type flagellum organization"/>
    <property type="evidence" value="ECO:0007669"/>
    <property type="project" value="UniProtKB-KW"/>
</dbReference>
<evidence type="ECO:0000259" key="10">
    <source>
        <dbReference type="Pfam" id="PF02108"/>
    </source>
</evidence>
<name>A0A2N0ZM51_9BACI</name>
<evidence type="ECO:0000256" key="3">
    <source>
        <dbReference type="ARBA" id="ARBA00022448"/>
    </source>
</evidence>
<dbReference type="GO" id="GO:0015031">
    <property type="term" value="P:protein transport"/>
    <property type="evidence" value="ECO:0007669"/>
    <property type="project" value="UniProtKB-KW"/>
</dbReference>
<evidence type="ECO:0000256" key="4">
    <source>
        <dbReference type="ARBA" id="ARBA00022795"/>
    </source>
</evidence>
<feature type="compositionally biased region" description="Polar residues" evidence="9">
    <location>
        <begin position="1"/>
        <end position="17"/>
    </location>
</feature>
<evidence type="ECO:0000313" key="12">
    <source>
        <dbReference type="Proteomes" id="UP000233343"/>
    </source>
</evidence>
<dbReference type="Proteomes" id="UP000233343">
    <property type="component" value="Unassembled WGS sequence"/>
</dbReference>
<keyword evidence="5" id="KW-0653">Protein transport</keyword>
<evidence type="ECO:0000313" key="11">
    <source>
        <dbReference type="EMBL" id="PKG30556.1"/>
    </source>
</evidence>
<keyword evidence="12" id="KW-1185">Reference proteome</keyword>
<keyword evidence="4" id="KW-1005">Bacterial flagellum biogenesis</keyword>
<keyword evidence="8" id="KW-0175">Coiled coil</keyword>
<evidence type="ECO:0000256" key="9">
    <source>
        <dbReference type="SAM" id="MobiDB-lite"/>
    </source>
</evidence>
<evidence type="ECO:0000256" key="8">
    <source>
        <dbReference type="SAM" id="Coils"/>
    </source>
</evidence>
<keyword evidence="3" id="KW-0813">Transport</keyword>
<dbReference type="NCBIfam" id="TIGR03825">
    <property type="entry name" value="FliH_bacil"/>
    <property type="match status" value="1"/>
</dbReference>
<keyword evidence="11" id="KW-0966">Cell projection</keyword>
<evidence type="ECO:0000256" key="5">
    <source>
        <dbReference type="ARBA" id="ARBA00022927"/>
    </source>
</evidence>
<evidence type="ECO:0000256" key="6">
    <source>
        <dbReference type="ARBA" id="ARBA00023225"/>
    </source>
</evidence>
<feature type="region of interest" description="Disordered" evidence="9">
    <location>
        <begin position="1"/>
        <end position="21"/>
    </location>
</feature>
<comment type="caution">
    <text evidence="11">The sequence shown here is derived from an EMBL/GenBank/DDBJ whole genome shotgun (WGS) entry which is preliminary data.</text>
</comment>